<dbReference type="CDD" id="cd00838">
    <property type="entry name" value="MPP_superfamily"/>
    <property type="match status" value="1"/>
</dbReference>
<proteinExistence type="predicted"/>
<dbReference type="InterPro" id="IPR004843">
    <property type="entry name" value="Calcineurin-like_PHP"/>
</dbReference>
<accession>A0A2S9XPY1</accession>
<dbReference type="Pfam" id="PF00149">
    <property type="entry name" value="Metallophos"/>
    <property type="match status" value="1"/>
</dbReference>
<dbReference type="RefSeq" id="WP_106094346.1">
    <property type="nucleotide sequence ID" value="NZ_PVNL01000139.1"/>
</dbReference>
<dbReference type="EMBL" id="PVNL01000139">
    <property type="protein sequence ID" value="PRP94751.1"/>
    <property type="molecule type" value="Genomic_DNA"/>
</dbReference>
<gene>
    <name evidence="2" type="ORF">ENSA7_75730</name>
</gene>
<dbReference type="AlphaFoldDB" id="A0A2S9XPY1"/>
<feature type="domain" description="Calcineurin-like phosphoesterase" evidence="1">
    <location>
        <begin position="14"/>
        <end position="223"/>
    </location>
</feature>
<dbReference type="GO" id="GO:0016787">
    <property type="term" value="F:hydrolase activity"/>
    <property type="evidence" value="ECO:0007669"/>
    <property type="project" value="InterPro"/>
</dbReference>
<dbReference type="SUPFAM" id="SSF56300">
    <property type="entry name" value="Metallo-dependent phosphatases"/>
    <property type="match status" value="1"/>
</dbReference>
<evidence type="ECO:0000313" key="2">
    <source>
        <dbReference type="EMBL" id="PRP94751.1"/>
    </source>
</evidence>
<protein>
    <submittedName>
        <fullName evidence="2">Calcineurin-like phosphoesterase</fullName>
    </submittedName>
</protein>
<dbReference type="InterPro" id="IPR029052">
    <property type="entry name" value="Metallo-depent_PP-like"/>
</dbReference>
<comment type="caution">
    <text evidence="2">The sequence shown here is derived from an EMBL/GenBank/DDBJ whole genome shotgun (WGS) entry which is preliminary data.</text>
</comment>
<organism evidence="2 3">
    <name type="scientific">Enhygromyxa salina</name>
    <dbReference type="NCBI Taxonomy" id="215803"/>
    <lineage>
        <taxon>Bacteria</taxon>
        <taxon>Pseudomonadati</taxon>
        <taxon>Myxococcota</taxon>
        <taxon>Polyangia</taxon>
        <taxon>Nannocystales</taxon>
        <taxon>Nannocystaceae</taxon>
        <taxon>Enhygromyxa</taxon>
    </lineage>
</organism>
<dbReference type="Gene3D" id="3.60.21.10">
    <property type="match status" value="1"/>
</dbReference>
<evidence type="ECO:0000313" key="3">
    <source>
        <dbReference type="Proteomes" id="UP000238823"/>
    </source>
</evidence>
<reference evidence="2 3" key="1">
    <citation type="submission" date="2018-03" db="EMBL/GenBank/DDBJ databases">
        <title>Draft Genome Sequences of the Obligatory Marine Myxobacteria Enhygromyxa salina SWB007.</title>
        <authorList>
            <person name="Poehlein A."/>
            <person name="Moghaddam J.A."/>
            <person name="Harms H."/>
            <person name="Alanjari M."/>
            <person name="Koenig G.M."/>
            <person name="Daniel R."/>
            <person name="Schaeberle T.F."/>
        </authorList>
    </citation>
    <scope>NUCLEOTIDE SEQUENCE [LARGE SCALE GENOMIC DNA]</scope>
    <source>
        <strain evidence="2 3">SWB007</strain>
    </source>
</reference>
<name>A0A2S9XPY1_9BACT</name>
<dbReference type="OrthoDB" id="272116at2"/>
<dbReference type="Proteomes" id="UP000238823">
    <property type="component" value="Unassembled WGS sequence"/>
</dbReference>
<evidence type="ECO:0000259" key="1">
    <source>
        <dbReference type="Pfam" id="PF00149"/>
    </source>
</evidence>
<sequence length="279" mass="31030">MAGRVRILPARGQLLISTDLHGNHEDFRRLRAVFDRLCEAAEHPDLVHWASLGDLVHGPSPVARQRDALRFGYPDESAALVEAMIELRARFPANFHLLLGNHDHGHIGGPHTSKFYRDEVEMLERRMSADAIARMHALFRGALLAVAAPCGLLLCHGSPDEQIPSLDQLGALEPSGEAELAQRSMLRTLLTSYGQAGETTNKLLRQLSQPGLDLRVVVHGHDVDLDGWYTEHGNQACPVLFGAPPSKRRYLVVDLGARYERAEDLREGFEARHLYPELV</sequence>